<organism evidence="1 2">
    <name type="scientific">Klebsiella variicola</name>
    <dbReference type="NCBI Taxonomy" id="244366"/>
    <lineage>
        <taxon>Bacteria</taxon>
        <taxon>Pseudomonadati</taxon>
        <taxon>Pseudomonadota</taxon>
        <taxon>Gammaproteobacteria</taxon>
        <taxon>Enterobacterales</taxon>
        <taxon>Enterobacteriaceae</taxon>
        <taxon>Klebsiella/Raoultella group</taxon>
        <taxon>Klebsiella</taxon>
        <taxon>Klebsiella pneumoniae complex</taxon>
    </lineage>
</organism>
<accession>A0A2N5A9H6</accession>
<reference evidence="1 2" key="2">
    <citation type="submission" date="2018-01" db="EMBL/GenBank/DDBJ databases">
        <title>Genomic study of Klebsiella pneumoniae.</title>
        <authorList>
            <person name="Yang Y."/>
            <person name="Bicalho R."/>
        </authorList>
    </citation>
    <scope>NUCLEOTIDE SEQUENCE [LARGE SCALE GENOMIC DNA]</scope>
    <source>
        <strain evidence="1 2">A5</strain>
    </source>
</reference>
<comment type="caution">
    <text evidence="1">The sequence shown here is derived from an EMBL/GenBank/DDBJ whole genome shotgun (WGS) entry which is preliminary data.</text>
</comment>
<evidence type="ECO:0000313" key="2">
    <source>
        <dbReference type="Proteomes" id="UP000234473"/>
    </source>
</evidence>
<name>A0A2N5A9H6_KLEVA</name>
<evidence type="ECO:0000313" key="1">
    <source>
        <dbReference type="EMBL" id="PLP40965.1"/>
    </source>
</evidence>
<reference evidence="1 2" key="1">
    <citation type="submission" date="2017-11" db="EMBL/GenBank/DDBJ databases">
        <authorList>
            <person name="Han C.G."/>
        </authorList>
    </citation>
    <scope>NUCLEOTIDE SEQUENCE [LARGE SCALE GENOMIC DNA]</scope>
    <source>
        <strain evidence="1 2">A5</strain>
    </source>
</reference>
<protein>
    <submittedName>
        <fullName evidence="1">Uncharacterized protein</fullName>
    </submittedName>
</protein>
<gene>
    <name evidence="1" type="ORF">CWM98_25635</name>
</gene>
<sequence>MFFPLNPCFVLWTSRSHKFPVGGKEEKILIYNEKELNKPVGILYAPLAFYRRGNDCRAAFSPSGERERG</sequence>
<proteinExistence type="predicted"/>
<dbReference type="EMBL" id="PICB01001699">
    <property type="protein sequence ID" value="PLP40965.1"/>
    <property type="molecule type" value="Genomic_DNA"/>
</dbReference>
<dbReference type="AlphaFoldDB" id="A0A2N5A9H6"/>
<dbReference type="Proteomes" id="UP000234473">
    <property type="component" value="Unassembled WGS sequence"/>
</dbReference>